<dbReference type="EMBL" id="VSSQ01057828">
    <property type="protein sequence ID" value="MPN11600.1"/>
    <property type="molecule type" value="Genomic_DNA"/>
</dbReference>
<reference evidence="1" key="1">
    <citation type="submission" date="2019-08" db="EMBL/GenBank/DDBJ databases">
        <authorList>
            <person name="Kucharzyk K."/>
            <person name="Murdoch R.W."/>
            <person name="Higgins S."/>
            <person name="Loffler F."/>
        </authorList>
    </citation>
    <scope>NUCLEOTIDE SEQUENCE</scope>
</reference>
<gene>
    <name evidence="1" type="ORF">SDC9_158903</name>
</gene>
<evidence type="ECO:0000313" key="1">
    <source>
        <dbReference type="EMBL" id="MPN11600.1"/>
    </source>
</evidence>
<sequence length="128" mass="13364">MSRIAAAGGTGGNLGNILVCHVHDAGALRHLIRQREADGNVVIADPCFTVGGKNLLLVFFPVDGDRVGAVSIRRHGDGGLRHGSPPDAPLIDVLGSGKNFFRAGKLRTGQGWVDRQAADVPVVQQVAP</sequence>
<protein>
    <submittedName>
        <fullName evidence="1">Uncharacterized protein</fullName>
    </submittedName>
</protein>
<organism evidence="1">
    <name type="scientific">bioreactor metagenome</name>
    <dbReference type="NCBI Taxonomy" id="1076179"/>
    <lineage>
        <taxon>unclassified sequences</taxon>
        <taxon>metagenomes</taxon>
        <taxon>ecological metagenomes</taxon>
    </lineage>
</organism>
<name>A0A645FCF8_9ZZZZ</name>
<accession>A0A645FCF8</accession>
<comment type="caution">
    <text evidence="1">The sequence shown here is derived from an EMBL/GenBank/DDBJ whole genome shotgun (WGS) entry which is preliminary data.</text>
</comment>
<dbReference type="AlphaFoldDB" id="A0A645FCF8"/>
<proteinExistence type="predicted"/>